<dbReference type="Pfam" id="PF07617">
    <property type="entry name" value="DUF1579"/>
    <property type="match status" value="1"/>
</dbReference>
<evidence type="ECO:0000313" key="1">
    <source>
        <dbReference type="EMBL" id="MDL5056022.1"/>
    </source>
</evidence>
<dbReference type="InterPro" id="IPR011473">
    <property type="entry name" value="DUF1579"/>
</dbReference>
<dbReference type="RefSeq" id="WP_284474355.1">
    <property type="nucleotide sequence ID" value="NZ_JASVEJ010000003.1"/>
</dbReference>
<accession>A0ABT7LVG8</accession>
<keyword evidence="2" id="KW-1185">Reference proteome</keyword>
<reference evidence="1 2" key="1">
    <citation type="submission" date="2023-06" db="EMBL/GenBank/DDBJ databases">
        <title>Whole genome sequence of Oscillatoria calcuttensis NRMC-F 0142.</title>
        <authorList>
            <person name="Shakena Fathima T."/>
            <person name="Muralitharan G."/>
            <person name="Thajuddin N."/>
        </authorList>
    </citation>
    <scope>NUCLEOTIDE SEQUENCE [LARGE SCALE GENOMIC DNA]</scope>
    <source>
        <strain evidence="1 2">NRMC-F 0142</strain>
    </source>
</reference>
<organism evidence="1 2">
    <name type="scientific">Geitlerinema calcuttense NRMC-F 0142</name>
    <dbReference type="NCBI Taxonomy" id="2922238"/>
    <lineage>
        <taxon>Bacteria</taxon>
        <taxon>Bacillati</taxon>
        <taxon>Cyanobacteriota</taxon>
        <taxon>Cyanophyceae</taxon>
        <taxon>Geitlerinematales</taxon>
        <taxon>Geitlerinemataceae</taxon>
        <taxon>Geitlerinema</taxon>
    </lineage>
</organism>
<protein>
    <submittedName>
        <fullName evidence="1">DUF1579 domain-containing protein</fullName>
    </submittedName>
</protein>
<sequence length="171" mass="19438">METTQTEQTSLMPAQPQKEHQWLQKFVGEWTYESEVMMEPDRPPVKSTGTETVRSLGGLWVLAEGQGEMPGFGPATTLMTLGYDPQKQCYVGTWVGSILTHLWQYEGELDAGETVLTLNADGPVITGEEKIGKYKDAIEFKSNDHRVLTAHMLTDDGQWQHFMTTHYWRQQ</sequence>
<proteinExistence type="predicted"/>
<dbReference type="Proteomes" id="UP001230986">
    <property type="component" value="Unassembled WGS sequence"/>
</dbReference>
<name>A0ABT7LVG8_9CYAN</name>
<comment type="caution">
    <text evidence="1">The sequence shown here is derived from an EMBL/GenBank/DDBJ whole genome shotgun (WGS) entry which is preliminary data.</text>
</comment>
<evidence type="ECO:0000313" key="2">
    <source>
        <dbReference type="Proteomes" id="UP001230986"/>
    </source>
</evidence>
<dbReference type="EMBL" id="JASVEJ010000003">
    <property type="protein sequence ID" value="MDL5056022.1"/>
    <property type="molecule type" value="Genomic_DNA"/>
</dbReference>
<gene>
    <name evidence="1" type="ORF">QQ055_00820</name>
</gene>